<dbReference type="NCBIfam" id="TIGR02449">
    <property type="entry name" value="TIGR02449 family protein"/>
    <property type="match status" value="1"/>
</dbReference>
<accession>A0A3E0X357</accession>
<evidence type="ECO:0000256" key="3">
    <source>
        <dbReference type="SAM" id="Coils"/>
    </source>
</evidence>
<evidence type="ECO:0000313" key="4">
    <source>
        <dbReference type="EMBL" id="RFA39468.1"/>
    </source>
</evidence>
<evidence type="ECO:0000256" key="1">
    <source>
        <dbReference type="ARBA" id="ARBA00023054"/>
    </source>
</evidence>
<dbReference type="Gene3D" id="1.20.5.340">
    <property type="match status" value="1"/>
</dbReference>
<feature type="coiled-coil region" evidence="3">
    <location>
        <begin position="9"/>
        <end position="71"/>
    </location>
</feature>
<dbReference type="Pfam" id="PF06005">
    <property type="entry name" value="ZapB"/>
    <property type="match status" value="1"/>
</dbReference>
<dbReference type="GO" id="GO:0000917">
    <property type="term" value="P:division septum assembly"/>
    <property type="evidence" value="ECO:0007669"/>
    <property type="project" value="UniProtKB-KW"/>
</dbReference>
<dbReference type="AlphaFoldDB" id="A0A3E0X357"/>
<name>A0A3E0X357_9GAMM</name>
<keyword evidence="2" id="KW-0131">Cell cycle</keyword>
<evidence type="ECO:0000256" key="2">
    <source>
        <dbReference type="ARBA" id="ARBA00023210"/>
    </source>
</evidence>
<gene>
    <name evidence="4" type="ORF">CAL65_01385</name>
</gene>
<organism evidence="4 5">
    <name type="scientific">Alkalilimnicola ehrlichii</name>
    <dbReference type="NCBI Taxonomy" id="351052"/>
    <lineage>
        <taxon>Bacteria</taxon>
        <taxon>Pseudomonadati</taxon>
        <taxon>Pseudomonadota</taxon>
        <taxon>Gammaproteobacteria</taxon>
        <taxon>Chromatiales</taxon>
        <taxon>Ectothiorhodospiraceae</taxon>
        <taxon>Alkalilimnicola</taxon>
    </lineage>
</organism>
<evidence type="ECO:0000313" key="5">
    <source>
        <dbReference type="Proteomes" id="UP000256763"/>
    </source>
</evidence>
<dbReference type="Proteomes" id="UP000256763">
    <property type="component" value="Unassembled WGS sequence"/>
</dbReference>
<sequence length="71" mass="8037">MADSITEQVLLLEQRVDALLQHCARLQAENDMLRASQEALAAERTGLQEKNEQARTRIEAMIARLKAMEQS</sequence>
<dbReference type="InterPro" id="IPR012662">
    <property type="entry name" value="CHP02449"/>
</dbReference>
<keyword evidence="5" id="KW-1185">Reference proteome</keyword>
<dbReference type="RefSeq" id="WP_116300572.1">
    <property type="nucleotide sequence ID" value="NZ_NFZV01000001.1"/>
</dbReference>
<keyword evidence="1 3" id="KW-0175">Coiled coil</keyword>
<proteinExistence type="predicted"/>
<keyword evidence="2" id="KW-0717">Septation</keyword>
<keyword evidence="2" id="KW-0132">Cell division</keyword>
<dbReference type="EMBL" id="NFZW01000001">
    <property type="protein sequence ID" value="RFA39468.1"/>
    <property type="molecule type" value="Genomic_DNA"/>
</dbReference>
<protein>
    <submittedName>
        <fullName evidence="4">TIGR02449 family protein</fullName>
    </submittedName>
</protein>
<reference evidence="5" key="1">
    <citation type="submission" date="2017-05" db="EMBL/GenBank/DDBJ databases">
        <authorList>
            <person name="Sharma S."/>
            <person name="Sidhu C."/>
            <person name="Pinnaka A.K."/>
        </authorList>
    </citation>
    <scope>NUCLEOTIDE SEQUENCE [LARGE SCALE GENOMIC DNA]</scope>
    <source>
        <strain evidence="5">AK93</strain>
    </source>
</reference>
<comment type="caution">
    <text evidence="4">The sequence shown here is derived from an EMBL/GenBank/DDBJ whole genome shotgun (WGS) entry which is preliminary data.</text>
</comment>
<dbReference type="OrthoDB" id="6120894at2"/>
<dbReference type="GO" id="GO:0043093">
    <property type="term" value="P:FtsZ-dependent cytokinesis"/>
    <property type="evidence" value="ECO:0007669"/>
    <property type="project" value="InterPro"/>
</dbReference>
<dbReference type="GO" id="GO:0005737">
    <property type="term" value="C:cytoplasm"/>
    <property type="evidence" value="ECO:0007669"/>
    <property type="project" value="InterPro"/>
</dbReference>
<dbReference type="InterPro" id="IPR009252">
    <property type="entry name" value="Cell_div_ZapB"/>
</dbReference>